<accession>A0ABD2ZCG0</accession>
<protein>
    <submittedName>
        <fullName evidence="1">Uncharacterized protein</fullName>
    </submittedName>
</protein>
<dbReference type="AlphaFoldDB" id="A0ABD2ZCG0"/>
<organism evidence="1 2">
    <name type="scientific">Cinchona calisaya</name>
    <dbReference type="NCBI Taxonomy" id="153742"/>
    <lineage>
        <taxon>Eukaryota</taxon>
        <taxon>Viridiplantae</taxon>
        <taxon>Streptophyta</taxon>
        <taxon>Embryophyta</taxon>
        <taxon>Tracheophyta</taxon>
        <taxon>Spermatophyta</taxon>
        <taxon>Magnoliopsida</taxon>
        <taxon>eudicotyledons</taxon>
        <taxon>Gunneridae</taxon>
        <taxon>Pentapetalae</taxon>
        <taxon>asterids</taxon>
        <taxon>lamiids</taxon>
        <taxon>Gentianales</taxon>
        <taxon>Rubiaceae</taxon>
        <taxon>Cinchonoideae</taxon>
        <taxon>Cinchoneae</taxon>
        <taxon>Cinchona</taxon>
    </lineage>
</organism>
<gene>
    <name evidence="1" type="ORF">ACH5RR_022872</name>
</gene>
<comment type="caution">
    <text evidence="1">The sequence shown here is derived from an EMBL/GenBank/DDBJ whole genome shotgun (WGS) entry which is preliminary data.</text>
</comment>
<dbReference type="EMBL" id="JBJUIK010000010">
    <property type="protein sequence ID" value="KAL3515970.1"/>
    <property type="molecule type" value="Genomic_DNA"/>
</dbReference>
<evidence type="ECO:0000313" key="2">
    <source>
        <dbReference type="Proteomes" id="UP001630127"/>
    </source>
</evidence>
<proteinExistence type="predicted"/>
<dbReference type="Proteomes" id="UP001630127">
    <property type="component" value="Unassembled WGS sequence"/>
</dbReference>
<reference evidence="1 2" key="1">
    <citation type="submission" date="2024-11" db="EMBL/GenBank/DDBJ databases">
        <title>A near-complete genome assembly of Cinchona calisaya.</title>
        <authorList>
            <person name="Lian D.C."/>
            <person name="Zhao X.W."/>
            <person name="Wei L."/>
        </authorList>
    </citation>
    <scope>NUCLEOTIDE SEQUENCE [LARGE SCALE GENOMIC DNA]</scope>
    <source>
        <tissue evidence="1">Nenye</tissue>
    </source>
</reference>
<sequence length="196" mass="21830">MIRCLLYWLQGFYSFEGFATGISKWTTNINVDRESPKAQAYPMVDLAKEASHDNRVKDPQKKAFQEKQWQPKGLLLCNDTVKALEKGNPSGISIMEKNATPIYVADKPVVSKSDNALEETTNSVPDQPATSKIDEHEQGMADLGKLKISSNMEHVVLLHIRNLASQMLSLSLHGATSYKRGCGGGLMFRWSRTSEV</sequence>
<evidence type="ECO:0000313" key="1">
    <source>
        <dbReference type="EMBL" id="KAL3515970.1"/>
    </source>
</evidence>
<name>A0ABD2ZCG0_9GENT</name>
<keyword evidence="2" id="KW-1185">Reference proteome</keyword>